<reference evidence="3" key="1">
    <citation type="submission" date="2021-01" db="EMBL/GenBank/DDBJ databases">
        <authorList>
            <consortium name="Genoscope - CEA"/>
            <person name="William W."/>
        </authorList>
    </citation>
    <scope>NUCLEOTIDE SEQUENCE</scope>
</reference>
<organism evidence="3 4">
    <name type="scientific">Paramecium sonneborni</name>
    <dbReference type="NCBI Taxonomy" id="65129"/>
    <lineage>
        <taxon>Eukaryota</taxon>
        <taxon>Sar</taxon>
        <taxon>Alveolata</taxon>
        <taxon>Ciliophora</taxon>
        <taxon>Intramacronucleata</taxon>
        <taxon>Oligohymenophorea</taxon>
        <taxon>Peniculida</taxon>
        <taxon>Parameciidae</taxon>
        <taxon>Paramecium</taxon>
    </lineage>
</organism>
<dbReference type="Pfam" id="PF09791">
    <property type="entry name" value="Oxidored-like"/>
    <property type="match status" value="1"/>
</dbReference>
<accession>A0A8S1QAP5</accession>
<dbReference type="Proteomes" id="UP000692954">
    <property type="component" value="Unassembled WGS sequence"/>
</dbReference>
<protein>
    <recommendedName>
        <fullName evidence="2">Oxidoreductase-like domain-containing protein</fullName>
    </recommendedName>
</protein>
<keyword evidence="4" id="KW-1185">Reference proteome</keyword>
<dbReference type="OrthoDB" id="294204at2759"/>
<proteinExistence type="predicted"/>
<feature type="coiled-coil region" evidence="1">
    <location>
        <begin position="64"/>
        <end position="91"/>
    </location>
</feature>
<evidence type="ECO:0000313" key="4">
    <source>
        <dbReference type="Proteomes" id="UP000692954"/>
    </source>
</evidence>
<comment type="caution">
    <text evidence="3">The sequence shown here is derived from an EMBL/GenBank/DDBJ whole genome shotgun (WGS) entry which is preliminary data.</text>
</comment>
<sequence length="95" mass="11592">MLLIYIRQIRRNQWSQIASQLKQNIKLFDRIDESNLCKEQKRPIEPEQKGPEEFCGSGCQRFVLDFYYEELEQYEKDLIEWVTELDENEEKNEQS</sequence>
<name>A0A8S1QAP5_9CILI</name>
<evidence type="ECO:0000313" key="3">
    <source>
        <dbReference type="EMBL" id="CAD8111430.1"/>
    </source>
</evidence>
<dbReference type="AlphaFoldDB" id="A0A8S1QAP5"/>
<feature type="domain" description="Oxidoreductase-like" evidence="2">
    <location>
        <begin position="42"/>
        <end position="78"/>
    </location>
</feature>
<dbReference type="InterPro" id="IPR019180">
    <property type="entry name" value="Oxidoreductase-like_N"/>
</dbReference>
<dbReference type="EMBL" id="CAJJDN010000098">
    <property type="protein sequence ID" value="CAD8111430.1"/>
    <property type="molecule type" value="Genomic_DNA"/>
</dbReference>
<keyword evidence="1" id="KW-0175">Coiled coil</keyword>
<evidence type="ECO:0000256" key="1">
    <source>
        <dbReference type="SAM" id="Coils"/>
    </source>
</evidence>
<gene>
    <name evidence="3" type="ORF">PSON_ATCC_30995.1.T0980062</name>
</gene>
<evidence type="ECO:0000259" key="2">
    <source>
        <dbReference type="Pfam" id="PF09791"/>
    </source>
</evidence>